<name>A0A6A3HCV4_9STRA</name>
<comment type="caution">
    <text evidence="1">The sequence shown here is derived from an EMBL/GenBank/DDBJ whole genome shotgun (WGS) entry which is preliminary data.</text>
</comment>
<dbReference type="AlphaFoldDB" id="A0A6A3HCV4"/>
<sequence length="41" mass="4445">MIAPFVRNMIQVLTLSSLLSCRVGDGGQWRFASDVCGDAET</sequence>
<protein>
    <recommendedName>
        <fullName evidence="3">Lipoprotein</fullName>
    </recommendedName>
</protein>
<dbReference type="PROSITE" id="PS51257">
    <property type="entry name" value="PROKAR_LIPOPROTEIN"/>
    <property type="match status" value="1"/>
</dbReference>
<dbReference type="Proteomes" id="UP000460718">
    <property type="component" value="Unassembled WGS sequence"/>
</dbReference>
<evidence type="ECO:0000313" key="2">
    <source>
        <dbReference type="Proteomes" id="UP000460718"/>
    </source>
</evidence>
<organism evidence="1 2">
    <name type="scientific">Phytophthora fragariae</name>
    <dbReference type="NCBI Taxonomy" id="53985"/>
    <lineage>
        <taxon>Eukaryota</taxon>
        <taxon>Sar</taxon>
        <taxon>Stramenopiles</taxon>
        <taxon>Oomycota</taxon>
        <taxon>Peronosporomycetes</taxon>
        <taxon>Peronosporales</taxon>
        <taxon>Peronosporaceae</taxon>
        <taxon>Phytophthora</taxon>
    </lineage>
</organism>
<gene>
    <name evidence="1" type="ORF">PF011_g27721</name>
</gene>
<proteinExistence type="predicted"/>
<accession>A0A6A3HCV4</accession>
<evidence type="ECO:0008006" key="3">
    <source>
        <dbReference type="Google" id="ProtNLM"/>
    </source>
</evidence>
<evidence type="ECO:0000313" key="1">
    <source>
        <dbReference type="EMBL" id="KAE8967007.1"/>
    </source>
</evidence>
<dbReference type="EMBL" id="QXFW01004146">
    <property type="protein sequence ID" value="KAE8967007.1"/>
    <property type="molecule type" value="Genomic_DNA"/>
</dbReference>
<reference evidence="1 2" key="1">
    <citation type="submission" date="2018-09" db="EMBL/GenBank/DDBJ databases">
        <title>Genomic investigation of the strawberry pathogen Phytophthora fragariae indicates pathogenicity is determined by transcriptional variation in three key races.</title>
        <authorList>
            <person name="Adams T.M."/>
            <person name="Armitage A.D."/>
            <person name="Sobczyk M.K."/>
            <person name="Bates H.J."/>
            <person name="Dunwell J.M."/>
            <person name="Nellist C.F."/>
            <person name="Harrison R.J."/>
        </authorList>
    </citation>
    <scope>NUCLEOTIDE SEQUENCE [LARGE SCALE GENOMIC DNA]</scope>
    <source>
        <strain evidence="1 2">SCRP245</strain>
    </source>
</reference>